<evidence type="ECO:0000256" key="1">
    <source>
        <dbReference type="ARBA" id="ARBA00022723"/>
    </source>
</evidence>
<keyword evidence="4" id="KW-1185">Reference proteome</keyword>
<sequence length="293" mass="31694">MSASSMAADTPQPPSPALAQRIAHTDPATFRSLSAVHGGAGSMEFGVLLGDAALSTNFIFLHRGVIQPRSGIGQHFHNYCEEMFVILDGEAEFTIDGRTSLLKGPAGAPNRLGHSHAIYNPTDRPVQWLNINVGTSKTYDAFDLGDARVGVPLDPVPQFISMQLDRKLLKPVDAMNGGKGRVQYRRVLEPSVFFTAWSYVDHLLLPPRTSVGPERLADVSEVYYVIAGAGSASVGSERAAIRSGDAIAVDLEQSKSFSNENGTPLELMIIGVARDMAAKTDLLRRPRPTRNRQ</sequence>
<dbReference type="EMBL" id="JAEVLS010000004">
    <property type="protein sequence ID" value="MBM0106651.1"/>
    <property type="molecule type" value="Genomic_DNA"/>
</dbReference>
<evidence type="ECO:0000259" key="2">
    <source>
        <dbReference type="Pfam" id="PF07883"/>
    </source>
</evidence>
<dbReference type="Pfam" id="PF07883">
    <property type="entry name" value="Cupin_2"/>
    <property type="match status" value="1"/>
</dbReference>
<dbReference type="InterPro" id="IPR051610">
    <property type="entry name" value="GPI/OXD"/>
</dbReference>
<dbReference type="InterPro" id="IPR013096">
    <property type="entry name" value="Cupin_2"/>
</dbReference>
<gene>
    <name evidence="3" type="ORF">JM946_18120</name>
</gene>
<dbReference type="SUPFAM" id="SSF51182">
    <property type="entry name" value="RmlC-like cupins"/>
    <property type="match status" value="1"/>
</dbReference>
<keyword evidence="1" id="KW-0479">Metal-binding</keyword>
<name>A0ABS1X077_9GAMM</name>
<dbReference type="InterPro" id="IPR014710">
    <property type="entry name" value="RmlC-like_jellyroll"/>
</dbReference>
<proteinExistence type="predicted"/>
<dbReference type="CDD" id="cd02208">
    <property type="entry name" value="cupin_RmlC-like"/>
    <property type="match status" value="1"/>
</dbReference>
<accession>A0ABS1X077</accession>
<evidence type="ECO:0000313" key="3">
    <source>
        <dbReference type="EMBL" id="MBM0106651.1"/>
    </source>
</evidence>
<dbReference type="PANTHER" id="PTHR35848">
    <property type="entry name" value="OXALATE-BINDING PROTEIN"/>
    <property type="match status" value="1"/>
</dbReference>
<dbReference type="InterPro" id="IPR011051">
    <property type="entry name" value="RmlC_Cupin_sf"/>
</dbReference>
<evidence type="ECO:0000313" key="4">
    <source>
        <dbReference type="Proteomes" id="UP000661077"/>
    </source>
</evidence>
<protein>
    <submittedName>
        <fullName evidence="3">Cupin domain-containing protein</fullName>
    </submittedName>
</protein>
<dbReference type="Gene3D" id="2.60.120.10">
    <property type="entry name" value="Jelly Rolls"/>
    <property type="match status" value="2"/>
</dbReference>
<dbReference type="PANTHER" id="PTHR35848:SF6">
    <property type="entry name" value="CUPIN TYPE-2 DOMAIN-CONTAINING PROTEIN"/>
    <property type="match status" value="1"/>
</dbReference>
<dbReference type="Proteomes" id="UP000661077">
    <property type="component" value="Unassembled WGS sequence"/>
</dbReference>
<reference evidence="3 4" key="1">
    <citation type="journal article" date="2021" name="Int. J. Syst. Evol. Microbiol.">
        <title>Steroidobacter gossypii sp. nov., isolated from soil of cotton cropping field.</title>
        <authorList>
            <person name="Huang R."/>
            <person name="Yang S."/>
            <person name="Zhen C."/>
            <person name="Liu W."/>
        </authorList>
    </citation>
    <scope>NUCLEOTIDE SEQUENCE [LARGE SCALE GENOMIC DNA]</scope>
    <source>
        <strain evidence="3 4">S1-65</strain>
    </source>
</reference>
<feature type="domain" description="Cupin type-2" evidence="2">
    <location>
        <begin position="65"/>
        <end position="131"/>
    </location>
</feature>
<comment type="caution">
    <text evidence="3">The sequence shown here is derived from an EMBL/GenBank/DDBJ whole genome shotgun (WGS) entry which is preliminary data.</text>
</comment>
<organism evidence="3 4">
    <name type="scientific">Steroidobacter gossypii</name>
    <dbReference type="NCBI Taxonomy" id="2805490"/>
    <lineage>
        <taxon>Bacteria</taxon>
        <taxon>Pseudomonadati</taxon>
        <taxon>Pseudomonadota</taxon>
        <taxon>Gammaproteobacteria</taxon>
        <taxon>Steroidobacterales</taxon>
        <taxon>Steroidobacteraceae</taxon>
        <taxon>Steroidobacter</taxon>
    </lineage>
</organism>